<dbReference type="PANTHER" id="PTHR13878">
    <property type="entry name" value="GULONOLACTONE OXIDASE"/>
    <property type="match status" value="1"/>
</dbReference>
<dbReference type="InterPro" id="IPR016167">
    <property type="entry name" value="FAD-bd_PCMH_sub1"/>
</dbReference>
<dbReference type="EMBL" id="VEPZ02001388">
    <property type="protein sequence ID" value="KAE8676110.1"/>
    <property type="molecule type" value="Genomic_DNA"/>
</dbReference>
<evidence type="ECO:0000256" key="3">
    <source>
        <dbReference type="ARBA" id="ARBA00022630"/>
    </source>
</evidence>
<dbReference type="GO" id="GO:0009690">
    <property type="term" value="P:cytokinin metabolic process"/>
    <property type="evidence" value="ECO:0007669"/>
    <property type="project" value="InterPro"/>
</dbReference>
<dbReference type="GO" id="GO:0050660">
    <property type="term" value="F:flavin adenine dinucleotide binding"/>
    <property type="evidence" value="ECO:0007669"/>
    <property type="project" value="InterPro"/>
</dbReference>
<keyword evidence="8" id="KW-1185">Reference proteome</keyword>
<comment type="cofactor">
    <cofactor evidence="1">
        <name>FAD</name>
        <dbReference type="ChEBI" id="CHEBI:57692"/>
    </cofactor>
</comment>
<dbReference type="InterPro" id="IPR050432">
    <property type="entry name" value="FAD-linked_Oxidoreductases_BP"/>
</dbReference>
<keyword evidence="5" id="KW-0560">Oxidoreductase</keyword>
<dbReference type="InterPro" id="IPR015345">
    <property type="entry name" value="Cytokinin_DH_FAD/cytokin-bd"/>
</dbReference>
<evidence type="ECO:0000256" key="4">
    <source>
        <dbReference type="ARBA" id="ARBA00022827"/>
    </source>
</evidence>
<dbReference type="Pfam" id="PF09265">
    <property type="entry name" value="Cytokin-bind"/>
    <property type="match status" value="1"/>
</dbReference>
<accession>A0A6A2XZP8</accession>
<organism evidence="7 8">
    <name type="scientific">Hibiscus syriacus</name>
    <name type="common">Rose of Sharon</name>
    <dbReference type="NCBI Taxonomy" id="106335"/>
    <lineage>
        <taxon>Eukaryota</taxon>
        <taxon>Viridiplantae</taxon>
        <taxon>Streptophyta</taxon>
        <taxon>Embryophyta</taxon>
        <taxon>Tracheophyta</taxon>
        <taxon>Spermatophyta</taxon>
        <taxon>Magnoliopsida</taxon>
        <taxon>eudicotyledons</taxon>
        <taxon>Gunneridae</taxon>
        <taxon>Pentapetalae</taxon>
        <taxon>rosids</taxon>
        <taxon>malvids</taxon>
        <taxon>Malvales</taxon>
        <taxon>Malvaceae</taxon>
        <taxon>Malvoideae</taxon>
        <taxon>Hibiscus</taxon>
    </lineage>
</organism>
<feature type="domain" description="Cytokinin dehydrogenase 1 FAD/cytokinin binding" evidence="6">
    <location>
        <begin position="69"/>
        <end position="167"/>
    </location>
</feature>
<dbReference type="PANTHER" id="PTHR13878:SF112">
    <property type="entry name" value="CYTOKININ DEHYDROGENASE 7"/>
    <property type="match status" value="1"/>
</dbReference>
<sequence>MVTFQQYILCRECTTRTARIHPTVEVPGEYTGWDPVLLKKFTVGLFKIQTTGRVIWSSAIVLSRGNEILQVRWDDRTSVVLPEGEIFYIVALLRFVPSGSSVEKLVAQNHETVKWCNKEGLDFKLYLPHYYSKEDWKRHFGNQWSRFVERKCSFDPMAILAPGHRIFKRTHV</sequence>
<gene>
    <name evidence="7" type="ORF">F3Y22_tig00111633pilonHSYRG00096</name>
</gene>
<comment type="similarity">
    <text evidence="2">Belongs to the oxygen-dependent FAD-linked oxidoreductase family.</text>
</comment>
<comment type="caution">
    <text evidence="7">The sequence shown here is derived from an EMBL/GenBank/DDBJ whole genome shotgun (WGS) entry which is preliminary data.</text>
</comment>
<keyword evidence="3" id="KW-0285">Flavoprotein</keyword>
<dbReference type="AlphaFoldDB" id="A0A6A2XZP8"/>
<evidence type="ECO:0000259" key="6">
    <source>
        <dbReference type="Pfam" id="PF09265"/>
    </source>
</evidence>
<proteinExistence type="inferred from homology"/>
<protein>
    <recommendedName>
        <fullName evidence="6">Cytokinin dehydrogenase 1 FAD/cytokinin binding domain-containing protein</fullName>
    </recommendedName>
</protein>
<dbReference type="Proteomes" id="UP000436088">
    <property type="component" value="Unassembled WGS sequence"/>
</dbReference>
<dbReference type="GO" id="GO:0019139">
    <property type="term" value="F:cytokinin dehydrogenase activity"/>
    <property type="evidence" value="ECO:0007669"/>
    <property type="project" value="InterPro"/>
</dbReference>
<evidence type="ECO:0000256" key="1">
    <source>
        <dbReference type="ARBA" id="ARBA00001974"/>
    </source>
</evidence>
<reference evidence="7" key="1">
    <citation type="submission" date="2019-09" db="EMBL/GenBank/DDBJ databases">
        <title>Draft genome information of white flower Hibiscus syriacus.</title>
        <authorList>
            <person name="Kim Y.-M."/>
        </authorList>
    </citation>
    <scope>NUCLEOTIDE SEQUENCE [LARGE SCALE GENOMIC DNA]</scope>
    <source>
        <strain evidence="7">YM2019G1</strain>
    </source>
</reference>
<evidence type="ECO:0000313" key="8">
    <source>
        <dbReference type="Proteomes" id="UP000436088"/>
    </source>
</evidence>
<name>A0A6A2XZP8_HIBSY</name>
<dbReference type="Gene3D" id="3.30.43.10">
    <property type="entry name" value="Uridine Diphospho-n-acetylenolpyruvylglucosamine Reductase, domain 2"/>
    <property type="match status" value="1"/>
</dbReference>
<dbReference type="InterPro" id="IPR016164">
    <property type="entry name" value="FAD-linked_Oxase-like_C"/>
</dbReference>
<keyword evidence="4" id="KW-0274">FAD</keyword>
<evidence type="ECO:0000256" key="5">
    <source>
        <dbReference type="ARBA" id="ARBA00023002"/>
    </source>
</evidence>
<evidence type="ECO:0000313" key="7">
    <source>
        <dbReference type="EMBL" id="KAE8676110.1"/>
    </source>
</evidence>
<dbReference type="SUPFAM" id="SSF55103">
    <property type="entry name" value="FAD-linked oxidases, C-terminal domain"/>
    <property type="match status" value="1"/>
</dbReference>
<evidence type="ECO:0000256" key="2">
    <source>
        <dbReference type="ARBA" id="ARBA00005466"/>
    </source>
</evidence>